<dbReference type="AlphaFoldDB" id="A0A7J6VBP5"/>
<protein>
    <submittedName>
        <fullName evidence="2">Cinnamoyl-coa reductase protein</fullName>
    </submittedName>
</protein>
<evidence type="ECO:0000313" key="2">
    <source>
        <dbReference type="EMBL" id="KAF5182118.1"/>
    </source>
</evidence>
<proteinExistence type="predicted"/>
<gene>
    <name evidence="2" type="ORF">FRX31_028295</name>
</gene>
<keyword evidence="3" id="KW-1185">Reference proteome</keyword>
<sequence length="118" mass="13294">MDVGAYFTPRLLLILLVVSCYTKYMAELEVKASENSEELVCRDKKLWFALGNTMATRAAWRLAEDRELKLATIYAGFLTGPDFFRSQEMCAEGLLATTEVSKVAEAHVCLYEALRNMA</sequence>
<reference evidence="2 3" key="1">
    <citation type="submission" date="2020-06" db="EMBL/GenBank/DDBJ databases">
        <title>Transcriptomic and genomic resources for Thalictrum thalictroides and T. hernandezii: Facilitating candidate gene discovery in an emerging model plant lineage.</title>
        <authorList>
            <person name="Arias T."/>
            <person name="Riano-Pachon D.M."/>
            <person name="Di Stilio V.S."/>
        </authorList>
    </citation>
    <scope>NUCLEOTIDE SEQUENCE [LARGE SCALE GENOMIC DNA]</scope>
    <source>
        <strain evidence="3">cv. WT478/WT964</strain>
        <tissue evidence="2">Leaves</tissue>
    </source>
</reference>
<evidence type="ECO:0000313" key="3">
    <source>
        <dbReference type="Proteomes" id="UP000554482"/>
    </source>
</evidence>
<dbReference type="Proteomes" id="UP000554482">
    <property type="component" value="Unassembled WGS sequence"/>
</dbReference>
<dbReference type="Gene3D" id="3.40.50.720">
    <property type="entry name" value="NAD(P)-binding Rossmann-like Domain"/>
    <property type="match status" value="1"/>
</dbReference>
<evidence type="ECO:0000256" key="1">
    <source>
        <dbReference type="SAM" id="SignalP"/>
    </source>
</evidence>
<feature type="signal peptide" evidence="1">
    <location>
        <begin position="1"/>
        <end position="26"/>
    </location>
</feature>
<name>A0A7J6VBP5_THATH</name>
<keyword evidence="1" id="KW-0732">Signal</keyword>
<feature type="chain" id="PRO_5029600510" evidence="1">
    <location>
        <begin position="27"/>
        <end position="118"/>
    </location>
</feature>
<accession>A0A7J6VBP5</accession>
<dbReference type="EMBL" id="JABWDY010035213">
    <property type="protein sequence ID" value="KAF5182118.1"/>
    <property type="molecule type" value="Genomic_DNA"/>
</dbReference>
<comment type="caution">
    <text evidence="2">The sequence shown here is derived from an EMBL/GenBank/DDBJ whole genome shotgun (WGS) entry which is preliminary data.</text>
</comment>
<organism evidence="2 3">
    <name type="scientific">Thalictrum thalictroides</name>
    <name type="common">Rue-anemone</name>
    <name type="synonym">Anemone thalictroides</name>
    <dbReference type="NCBI Taxonomy" id="46969"/>
    <lineage>
        <taxon>Eukaryota</taxon>
        <taxon>Viridiplantae</taxon>
        <taxon>Streptophyta</taxon>
        <taxon>Embryophyta</taxon>
        <taxon>Tracheophyta</taxon>
        <taxon>Spermatophyta</taxon>
        <taxon>Magnoliopsida</taxon>
        <taxon>Ranunculales</taxon>
        <taxon>Ranunculaceae</taxon>
        <taxon>Thalictroideae</taxon>
        <taxon>Thalictrum</taxon>
    </lineage>
</organism>
<dbReference type="OrthoDB" id="2735536at2759"/>